<feature type="compositionally biased region" description="Basic and acidic residues" evidence="1">
    <location>
        <begin position="1"/>
        <end position="12"/>
    </location>
</feature>
<evidence type="ECO:0000256" key="1">
    <source>
        <dbReference type="SAM" id="MobiDB-lite"/>
    </source>
</evidence>
<name>A0A1Y2CHB0_9FUNG</name>
<feature type="region of interest" description="Disordered" evidence="1">
    <location>
        <begin position="64"/>
        <end position="93"/>
    </location>
</feature>
<sequence>MGANQKGKDKKAGAGGNRKGKGKKGEKVKPYSFKPKKDAKERDELISYDDASRSDYLTGFRKRKLEESRRPRREMPNWRRKLYEKQGRKRETK</sequence>
<dbReference type="EMBL" id="MCGO01000016">
    <property type="protein sequence ID" value="ORY46402.1"/>
    <property type="molecule type" value="Genomic_DNA"/>
</dbReference>
<comment type="caution">
    <text evidence="2">The sequence shown here is derived from an EMBL/GenBank/DDBJ whole genome shotgun (WGS) entry which is preliminary data.</text>
</comment>
<dbReference type="InterPro" id="IPR019186">
    <property type="entry name" value="Nucleolar_protein_12"/>
</dbReference>
<feature type="compositionally biased region" description="Basic and acidic residues" evidence="1">
    <location>
        <begin position="23"/>
        <end position="45"/>
    </location>
</feature>
<feature type="region of interest" description="Disordered" evidence="1">
    <location>
        <begin position="1"/>
        <end position="45"/>
    </location>
</feature>
<keyword evidence="3" id="KW-1185">Reference proteome</keyword>
<dbReference type="Pfam" id="PF09805">
    <property type="entry name" value="Nop25"/>
    <property type="match status" value="1"/>
</dbReference>
<organism evidence="2 3">
    <name type="scientific">Rhizoclosmatium globosum</name>
    <dbReference type="NCBI Taxonomy" id="329046"/>
    <lineage>
        <taxon>Eukaryota</taxon>
        <taxon>Fungi</taxon>
        <taxon>Fungi incertae sedis</taxon>
        <taxon>Chytridiomycota</taxon>
        <taxon>Chytridiomycota incertae sedis</taxon>
        <taxon>Chytridiomycetes</taxon>
        <taxon>Chytridiales</taxon>
        <taxon>Chytriomycetaceae</taxon>
        <taxon>Rhizoclosmatium</taxon>
    </lineage>
</organism>
<evidence type="ECO:0000313" key="3">
    <source>
        <dbReference type="Proteomes" id="UP000193642"/>
    </source>
</evidence>
<accession>A0A1Y2CHB0</accession>
<gene>
    <name evidence="2" type="ORF">BCR33DRAFT_849129</name>
</gene>
<protein>
    <submittedName>
        <fullName evidence="2">Uncharacterized protein</fullName>
    </submittedName>
</protein>
<dbReference type="OrthoDB" id="2160641at2759"/>
<reference evidence="2 3" key="1">
    <citation type="submission" date="2016-07" db="EMBL/GenBank/DDBJ databases">
        <title>Pervasive Adenine N6-methylation of Active Genes in Fungi.</title>
        <authorList>
            <consortium name="DOE Joint Genome Institute"/>
            <person name="Mondo S.J."/>
            <person name="Dannebaum R.O."/>
            <person name="Kuo R.C."/>
            <person name="Labutti K."/>
            <person name="Haridas S."/>
            <person name="Kuo A."/>
            <person name="Salamov A."/>
            <person name="Ahrendt S.R."/>
            <person name="Lipzen A."/>
            <person name="Sullivan W."/>
            <person name="Andreopoulos W.B."/>
            <person name="Clum A."/>
            <person name="Lindquist E."/>
            <person name="Daum C."/>
            <person name="Ramamoorthy G.K."/>
            <person name="Gryganskyi A."/>
            <person name="Culley D."/>
            <person name="Magnuson J.K."/>
            <person name="James T.Y."/>
            <person name="O'Malley M.A."/>
            <person name="Stajich J.E."/>
            <person name="Spatafora J.W."/>
            <person name="Visel A."/>
            <person name="Grigoriev I.V."/>
        </authorList>
    </citation>
    <scope>NUCLEOTIDE SEQUENCE [LARGE SCALE GENOMIC DNA]</scope>
    <source>
        <strain evidence="2 3">JEL800</strain>
    </source>
</reference>
<feature type="compositionally biased region" description="Basic and acidic residues" evidence="1">
    <location>
        <begin position="64"/>
        <end position="86"/>
    </location>
</feature>
<dbReference type="Proteomes" id="UP000193642">
    <property type="component" value="Unassembled WGS sequence"/>
</dbReference>
<dbReference type="AlphaFoldDB" id="A0A1Y2CHB0"/>
<evidence type="ECO:0000313" key="2">
    <source>
        <dbReference type="EMBL" id="ORY46402.1"/>
    </source>
</evidence>
<proteinExistence type="predicted"/>